<proteinExistence type="predicted"/>
<keyword evidence="4" id="KW-1185">Reference proteome</keyword>
<dbReference type="Proteomes" id="UP000011082">
    <property type="component" value="Unassembled WGS sequence"/>
</dbReference>
<feature type="compositionally biased region" description="Polar residues" evidence="1">
    <location>
        <begin position="148"/>
        <end position="162"/>
    </location>
</feature>
<evidence type="ECO:0000256" key="1">
    <source>
        <dbReference type="SAM" id="MobiDB-lite"/>
    </source>
</evidence>
<reference evidence="4" key="1">
    <citation type="submission" date="2011-05" db="EMBL/GenBank/DDBJ databases">
        <title>The genome sequence of Vittaforma corneae strain ATCC 50505.</title>
        <authorList>
            <consortium name="The Broad Institute Genome Sequencing Platform"/>
            <person name="Cuomo C."/>
            <person name="Didier E."/>
            <person name="Bowers L."/>
            <person name="Young S.K."/>
            <person name="Zeng Q."/>
            <person name="Gargeya S."/>
            <person name="Fitzgerald M."/>
            <person name="Haas B."/>
            <person name="Abouelleil A."/>
            <person name="Alvarado L."/>
            <person name="Arachchi H.M."/>
            <person name="Berlin A."/>
            <person name="Chapman S.B."/>
            <person name="Gearin G."/>
            <person name="Goldberg J."/>
            <person name="Griggs A."/>
            <person name="Gujja S."/>
            <person name="Hansen M."/>
            <person name="Heiman D."/>
            <person name="Howarth C."/>
            <person name="Larimer J."/>
            <person name="Lui A."/>
            <person name="MacDonald P.J.P."/>
            <person name="McCowen C."/>
            <person name="Montmayeur A."/>
            <person name="Murphy C."/>
            <person name="Neiman D."/>
            <person name="Pearson M."/>
            <person name="Priest M."/>
            <person name="Roberts A."/>
            <person name="Saif S."/>
            <person name="Shea T."/>
            <person name="Sisk P."/>
            <person name="Stolte C."/>
            <person name="Sykes S."/>
            <person name="Wortman J."/>
            <person name="Nusbaum C."/>
            <person name="Birren B."/>
        </authorList>
    </citation>
    <scope>NUCLEOTIDE SEQUENCE [LARGE SCALE GENOMIC DNA]</scope>
    <source>
        <strain evidence="4">ATCC 50505</strain>
    </source>
</reference>
<dbReference type="InParanoid" id="L2GQT4"/>
<dbReference type="RefSeq" id="XP_007603877.1">
    <property type="nucleotide sequence ID" value="XM_007603815.1"/>
</dbReference>
<protein>
    <submittedName>
        <fullName evidence="3">Uncharacterized protein</fullName>
    </submittedName>
</protein>
<evidence type="ECO:0000313" key="3">
    <source>
        <dbReference type="EMBL" id="ELA42672.1"/>
    </source>
</evidence>
<sequence>MSASNFLTVVLLVFLTAIRAEQFYNESKMSVEVSPRVKELADRELATNPIMLDAAKNEVFPGKVLTVFSSPHFIGSPPPGITNFMLTQVLLSAQKKNGTVYPLFTKEALRLVTEDGVVLLDTKCEDSKGKKSNDCKPGYKQVVVKKTSSSGCEAPSAKTQSVVEEKTVTAKGETSSSTIS</sequence>
<organism evidence="3 4">
    <name type="scientific">Vittaforma corneae (strain ATCC 50505)</name>
    <name type="common">Microsporidian parasite</name>
    <name type="synonym">Nosema corneum</name>
    <dbReference type="NCBI Taxonomy" id="993615"/>
    <lineage>
        <taxon>Eukaryota</taxon>
        <taxon>Fungi</taxon>
        <taxon>Fungi incertae sedis</taxon>
        <taxon>Microsporidia</taxon>
        <taxon>Nosematidae</taxon>
        <taxon>Vittaforma</taxon>
    </lineage>
</organism>
<keyword evidence="2" id="KW-0732">Signal</keyword>
<dbReference type="HOGENOM" id="CLU_1497357_0_0_1"/>
<accession>L2GQT4</accession>
<name>L2GQT4_VITCO</name>
<feature type="region of interest" description="Disordered" evidence="1">
    <location>
        <begin position="148"/>
        <end position="180"/>
    </location>
</feature>
<feature type="chain" id="PRO_5003960082" evidence="2">
    <location>
        <begin position="21"/>
        <end position="180"/>
    </location>
</feature>
<dbReference type="AlphaFoldDB" id="L2GQT4"/>
<feature type="signal peptide" evidence="2">
    <location>
        <begin position="1"/>
        <end position="20"/>
    </location>
</feature>
<evidence type="ECO:0000256" key="2">
    <source>
        <dbReference type="SAM" id="SignalP"/>
    </source>
</evidence>
<gene>
    <name evidence="3" type="ORF">VICG_00424</name>
</gene>
<dbReference type="VEuPathDB" id="MicrosporidiaDB:VICG_00424"/>
<evidence type="ECO:0000313" key="4">
    <source>
        <dbReference type="Proteomes" id="UP000011082"/>
    </source>
</evidence>
<dbReference type="EMBL" id="JH370131">
    <property type="protein sequence ID" value="ELA42672.1"/>
    <property type="molecule type" value="Genomic_DNA"/>
</dbReference>
<dbReference type="GeneID" id="19881142"/>